<evidence type="ECO:0000256" key="2">
    <source>
        <dbReference type="PIRSR" id="PIRSR640198-3"/>
    </source>
</evidence>
<dbReference type="GO" id="GO:0005524">
    <property type="term" value="F:ATP binding"/>
    <property type="evidence" value="ECO:0007669"/>
    <property type="project" value="UniProtKB-KW"/>
</dbReference>
<dbReference type="Pfam" id="PF02661">
    <property type="entry name" value="Fic"/>
    <property type="match status" value="1"/>
</dbReference>
<reference evidence="5 6" key="1">
    <citation type="submission" date="2015-09" db="EMBL/GenBank/DDBJ databases">
        <title>Sorangium comparison.</title>
        <authorList>
            <person name="Zaburannyi N."/>
            <person name="Bunk B."/>
            <person name="Overmann J."/>
            <person name="Mueller R."/>
        </authorList>
    </citation>
    <scope>NUCLEOTIDE SEQUENCE [LARGE SCALE GENOMIC DNA]</scope>
    <source>
        <strain evidence="5 6">So ce836</strain>
    </source>
</reference>
<evidence type="ECO:0000313" key="5">
    <source>
        <dbReference type="EMBL" id="AUX32804.1"/>
    </source>
</evidence>
<feature type="compositionally biased region" description="Basic and acidic residues" evidence="3">
    <location>
        <begin position="283"/>
        <end position="295"/>
    </location>
</feature>
<feature type="compositionally biased region" description="Basic residues" evidence="3">
    <location>
        <begin position="1"/>
        <end position="16"/>
    </location>
</feature>
<evidence type="ECO:0000256" key="1">
    <source>
        <dbReference type="PIRSR" id="PIRSR640198-2"/>
    </source>
</evidence>
<feature type="site" description="Important for autoinhibition of adenylyltransferase activity" evidence="2">
    <location>
        <position position="352"/>
    </location>
</feature>
<feature type="compositionally biased region" description="Basic and acidic residues" evidence="3">
    <location>
        <begin position="206"/>
        <end position="268"/>
    </location>
</feature>
<dbReference type="InterPro" id="IPR036597">
    <property type="entry name" value="Fido-like_dom_sf"/>
</dbReference>
<sequence>MKAAKRRKATTKRATTRKSAAPARRKATRAPARATRTGAKKKSAATKAKKATRAAAKRASASKARKSAARTKAKPTRAAAKLRTTKARAKARATKVKARAAKAKATRATRAKTARAKATKPRATRAKVAKPRAAKKARAAKPRAAAGRARRAKAAKTKTSRVKATRPRLARVKATKPRLVRRKIAARSERTLAPAAEPKKLRKKLRLDDQPKLKERLKLKHAGEQDAAVEAERPRRTSDKPQRASDRPQRASDRPQRTSDKPAAEKKSVRPGVAKGKGPASSIERRPGRVPLREPPRVVTLPLPMLPPPRRATIEERSAIIEQRLNAQSEDFRRRYIESLDMSWIYHDSALEGVVYTFDELRAALSGPAPLVTDSSLQPTYDDIRRHKEAIVYVREQGENKRAPITLDCMRKLYLILHPEEGDLKTVKYRKDIPQHRLYFHEYAPPDKIAYKVRQIIDWLNDPETRKTRNGIRIAARAHYDLLRVYPFPNDSGKVARLFMNMLLLRTGLPPSIIHSTERQRYYEALKGSATTVLQMVQESVENALASVEKLLDEHETRKRAFVS</sequence>
<dbReference type="SUPFAM" id="SSF140931">
    <property type="entry name" value="Fic-like"/>
    <property type="match status" value="1"/>
</dbReference>
<dbReference type="PANTHER" id="PTHR13504:SF38">
    <property type="entry name" value="FIDO DOMAIN-CONTAINING PROTEIN"/>
    <property type="match status" value="1"/>
</dbReference>
<feature type="compositionally biased region" description="Basic residues" evidence="3">
    <location>
        <begin position="63"/>
        <end position="75"/>
    </location>
</feature>
<gene>
    <name evidence="5" type="ORF">SOCE836_049510</name>
</gene>
<dbReference type="EMBL" id="CP012672">
    <property type="protein sequence ID" value="AUX32804.1"/>
    <property type="molecule type" value="Genomic_DNA"/>
</dbReference>
<feature type="compositionally biased region" description="Basic residues" evidence="3">
    <location>
        <begin position="38"/>
        <end position="56"/>
    </location>
</feature>
<feature type="domain" description="Fido" evidence="4">
    <location>
        <begin position="405"/>
        <end position="554"/>
    </location>
</feature>
<dbReference type="Gene3D" id="1.10.3290.10">
    <property type="entry name" value="Fido-like domain"/>
    <property type="match status" value="1"/>
</dbReference>
<feature type="binding site" evidence="1">
    <location>
        <begin position="522"/>
        <end position="523"/>
    </location>
    <ligand>
        <name>ATP</name>
        <dbReference type="ChEBI" id="CHEBI:30616"/>
    </ligand>
</feature>
<feature type="region of interest" description="Disordered" evidence="3">
    <location>
        <begin position="1"/>
        <end position="295"/>
    </location>
</feature>
<dbReference type="Proteomes" id="UP000295497">
    <property type="component" value="Chromosome"/>
</dbReference>
<dbReference type="PROSITE" id="PS51459">
    <property type="entry name" value="FIDO"/>
    <property type="match status" value="1"/>
</dbReference>
<dbReference type="PANTHER" id="PTHR13504">
    <property type="entry name" value="FIDO DOMAIN-CONTAINING PROTEIN DDB_G0283145"/>
    <property type="match status" value="1"/>
</dbReference>
<evidence type="ECO:0000313" key="6">
    <source>
        <dbReference type="Proteomes" id="UP000295497"/>
    </source>
</evidence>
<evidence type="ECO:0000256" key="3">
    <source>
        <dbReference type="SAM" id="MobiDB-lite"/>
    </source>
</evidence>
<feature type="compositionally biased region" description="Basic residues" evidence="3">
    <location>
        <begin position="148"/>
        <end position="185"/>
    </location>
</feature>
<name>A0A4P2QRE8_SORCE</name>
<dbReference type="InterPro" id="IPR003812">
    <property type="entry name" value="Fido"/>
</dbReference>
<evidence type="ECO:0000259" key="4">
    <source>
        <dbReference type="PROSITE" id="PS51459"/>
    </source>
</evidence>
<keyword evidence="1" id="KW-0547">Nucleotide-binding</keyword>
<accession>A0A4P2QRE8</accession>
<organism evidence="5 6">
    <name type="scientific">Sorangium cellulosum</name>
    <name type="common">Polyangium cellulosum</name>
    <dbReference type="NCBI Taxonomy" id="56"/>
    <lineage>
        <taxon>Bacteria</taxon>
        <taxon>Pseudomonadati</taxon>
        <taxon>Myxococcota</taxon>
        <taxon>Polyangia</taxon>
        <taxon>Polyangiales</taxon>
        <taxon>Polyangiaceae</taxon>
        <taxon>Sorangium</taxon>
    </lineage>
</organism>
<dbReference type="InterPro" id="IPR040198">
    <property type="entry name" value="Fido_containing"/>
</dbReference>
<keyword evidence="1" id="KW-0067">ATP-binding</keyword>
<proteinExistence type="predicted"/>
<feature type="compositionally biased region" description="Basic residues" evidence="3">
    <location>
        <begin position="83"/>
        <end position="141"/>
    </location>
</feature>
<dbReference type="RefSeq" id="WP_129576333.1">
    <property type="nucleotide sequence ID" value="NZ_CP012672.1"/>
</dbReference>
<protein>
    <recommendedName>
        <fullName evidence="4">Fido domain-containing protein</fullName>
    </recommendedName>
</protein>
<dbReference type="AlphaFoldDB" id="A0A4P2QRE8"/>